<dbReference type="Proteomes" id="UP000094313">
    <property type="component" value="Chromosome"/>
</dbReference>
<dbReference type="GO" id="GO:0006352">
    <property type="term" value="P:DNA-templated transcription initiation"/>
    <property type="evidence" value="ECO:0007669"/>
    <property type="project" value="InterPro"/>
</dbReference>
<organism evidence="2 3">
    <name type="scientific">Pedobacter steynii</name>
    <dbReference type="NCBI Taxonomy" id="430522"/>
    <lineage>
        <taxon>Bacteria</taxon>
        <taxon>Pseudomonadati</taxon>
        <taxon>Bacteroidota</taxon>
        <taxon>Sphingobacteriia</taxon>
        <taxon>Sphingobacteriales</taxon>
        <taxon>Sphingobacteriaceae</taxon>
        <taxon>Pedobacter</taxon>
    </lineage>
</organism>
<dbReference type="RefSeq" id="WP_069380144.1">
    <property type="nucleotide sequence ID" value="NZ_CP017141.1"/>
</dbReference>
<dbReference type="GO" id="GO:0003700">
    <property type="term" value="F:DNA-binding transcription factor activity"/>
    <property type="evidence" value="ECO:0007669"/>
    <property type="project" value="InterPro"/>
</dbReference>
<dbReference type="Gene3D" id="1.10.10.10">
    <property type="entry name" value="Winged helix-like DNA-binding domain superfamily/Winged helix DNA-binding domain"/>
    <property type="match status" value="1"/>
</dbReference>
<keyword evidence="3" id="KW-1185">Reference proteome</keyword>
<dbReference type="Gene3D" id="1.10.1740.10">
    <property type="match status" value="1"/>
</dbReference>
<dbReference type="KEGG" id="psty:BFS30_15615"/>
<accession>A0A1D7QIP9</accession>
<name>A0A1D7QIP9_9SPHI</name>
<dbReference type="EMBL" id="CP017141">
    <property type="protein sequence ID" value="AOM78479.1"/>
    <property type="molecule type" value="Genomic_DNA"/>
</dbReference>
<dbReference type="Pfam" id="PF04545">
    <property type="entry name" value="Sigma70_r4"/>
    <property type="match status" value="1"/>
</dbReference>
<evidence type="ECO:0000313" key="3">
    <source>
        <dbReference type="Proteomes" id="UP000094313"/>
    </source>
</evidence>
<gene>
    <name evidence="2" type="ORF">BFS30_15615</name>
</gene>
<proteinExistence type="predicted"/>
<dbReference type="SUPFAM" id="SSF88659">
    <property type="entry name" value="Sigma3 and sigma4 domains of RNA polymerase sigma factors"/>
    <property type="match status" value="1"/>
</dbReference>
<protein>
    <recommendedName>
        <fullName evidence="1">RNA polymerase sigma-70 region 4 domain-containing protein</fullName>
    </recommendedName>
</protein>
<dbReference type="InterPro" id="IPR007630">
    <property type="entry name" value="RNA_pol_sigma70_r4"/>
</dbReference>
<sequence>MLETTPQSLTEHKPESIRSLYDRHAGMLLGYIFEVVKDRKLAEEYLVKVFCDLSIQFNDVNWNGVSAWPPLQKFTREKLWSSADIPVHASLSSGVKMPGSPDHDLKQLSEEQRQVFCDVYYRGKTIAAIAETLNKTEDLTRKTLKEAFAIMRKGSEN</sequence>
<feature type="domain" description="RNA polymerase sigma-70 region 4" evidence="1">
    <location>
        <begin position="105"/>
        <end position="153"/>
    </location>
</feature>
<evidence type="ECO:0000259" key="1">
    <source>
        <dbReference type="Pfam" id="PF04545"/>
    </source>
</evidence>
<dbReference type="AlphaFoldDB" id="A0A1D7QIP9"/>
<dbReference type="OrthoDB" id="796306at2"/>
<dbReference type="InterPro" id="IPR013324">
    <property type="entry name" value="RNA_pol_sigma_r3/r4-like"/>
</dbReference>
<dbReference type="InterPro" id="IPR036388">
    <property type="entry name" value="WH-like_DNA-bd_sf"/>
</dbReference>
<evidence type="ECO:0000313" key="2">
    <source>
        <dbReference type="EMBL" id="AOM78479.1"/>
    </source>
</evidence>
<reference evidence="2 3" key="1">
    <citation type="submission" date="2016-08" db="EMBL/GenBank/DDBJ databases">
        <authorList>
            <person name="Seilhamer J.J."/>
        </authorList>
    </citation>
    <scope>NUCLEOTIDE SEQUENCE [LARGE SCALE GENOMIC DNA]</scope>
    <source>
        <strain evidence="2 3">DX4</strain>
    </source>
</reference>